<dbReference type="EMBL" id="JBHULB010000007">
    <property type="protein sequence ID" value="MFD2586466.1"/>
    <property type="molecule type" value="Genomic_DNA"/>
</dbReference>
<accession>A0ABW5MTU2</accession>
<evidence type="ECO:0000313" key="2">
    <source>
        <dbReference type="Proteomes" id="UP001597526"/>
    </source>
</evidence>
<comment type="caution">
    <text evidence="1">The sequence shown here is derived from an EMBL/GenBank/DDBJ whole genome shotgun (WGS) entry which is preliminary data.</text>
</comment>
<dbReference type="RefSeq" id="WP_377766043.1">
    <property type="nucleotide sequence ID" value="NZ_JBHULB010000007.1"/>
</dbReference>
<organism evidence="1 2">
    <name type="scientific">Croceitalea marina</name>
    <dbReference type="NCBI Taxonomy" id="1775166"/>
    <lineage>
        <taxon>Bacteria</taxon>
        <taxon>Pseudomonadati</taxon>
        <taxon>Bacteroidota</taxon>
        <taxon>Flavobacteriia</taxon>
        <taxon>Flavobacteriales</taxon>
        <taxon>Flavobacteriaceae</taxon>
        <taxon>Croceitalea</taxon>
    </lineage>
</organism>
<name>A0ABW5MTU2_9FLAO</name>
<dbReference type="Proteomes" id="UP001597526">
    <property type="component" value="Unassembled WGS sequence"/>
</dbReference>
<protein>
    <submittedName>
        <fullName evidence="1">Uncharacterized protein</fullName>
    </submittedName>
</protein>
<proteinExistence type="predicted"/>
<keyword evidence="2" id="KW-1185">Reference proteome</keyword>
<evidence type="ECO:0000313" key="1">
    <source>
        <dbReference type="EMBL" id="MFD2586466.1"/>
    </source>
</evidence>
<reference evidence="2" key="1">
    <citation type="journal article" date="2019" name="Int. J. Syst. Evol. Microbiol.">
        <title>The Global Catalogue of Microorganisms (GCM) 10K type strain sequencing project: providing services to taxonomists for standard genome sequencing and annotation.</title>
        <authorList>
            <consortium name="The Broad Institute Genomics Platform"/>
            <consortium name="The Broad Institute Genome Sequencing Center for Infectious Disease"/>
            <person name="Wu L."/>
            <person name="Ma J."/>
        </authorList>
    </citation>
    <scope>NUCLEOTIDE SEQUENCE [LARGE SCALE GENOMIC DNA]</scope>
    <source>
        <strain evidence="2">KCTC 52368</strain>
    </source>
</reference>
<sequence>MCGSLLFSQKDEVIGKYYLELLNNENNIIRYRLELRPDYTFLFHAYNNRKKSNPAVLNKYGKGIWNASDKVISFMTDKEKDIDDEYQLNFTDTRARFIQKHPRNKTKSSIATKLLLLESEIPWISKIEMFKLH</sequence>
<gene>
    <name evidence="1" type="ORF">ACFSQJ_05970</name>
</gene>